<dbReference type="EMBL" id="CP136891">
    <property type="protein sequence ID" value="WOK97467.1"/>
    <property type="molecule type" value="Genomic_DNA"/>
</dbReference>
<accession>A0AAQ3JWJ0</accession>
<dbReference type="Proteomes" id="UP001327560">
    <property type="component" value="Chromosome 2"/>
</dbReference>
<gene>
    <name evidence="1" type="ORF">Cni_G06175</name>
</gene>
<keyword evidence="2" id="KW-1185">Reference proteome</keyword>
<evidence type="ECO:0000313" key="1">
    <source>
        <dbReference type="EMBL" id="WOK97467.1"/>
    </source>
</evidence>
<evidence type="ECO:0000313" key="2">
    <source>
        <dbReference type="Proteomes" id="UP001327560"/>
    </source>
</evidence>
<name>A0AAQ3JWJ0_9LILI</name>
<organism evidence="1 2">
    <name type="scientific">Canna indica</name>
    <name type="common">Indian-shot</name>
    <dbReference type="NCBI Taxonomy" id="4628"/>
    <lineage>
        <taxon>Eukaryota</taxon>
        <taxon>Viridiplantae</taxon>
        <taxon>Streptophyta</taxon>
        <taxon>Embryophyta</taxon>
        <taxon>Tracheophyta</taxon>
        <taxon>Spermatophyta</taxon>
        <taxon>Magnoliopsida</taxon>
        <taxon>Liliopsida</taxon>
        <taxon>Zingiberales</taxon>
        <taxon>Cannaceae</taxon>
        <taxon>Canna</taxon>
    </lineage>
</organism>
<dbReference type="AlphaFoldDB" id="A0AAQ3JWJ0"/>
<reference evidence="1 2" key="1">
    <citation type="submission" date="2023-10" db="EMBL/GenBank/DDBJ databases">
        <title>Chromosome-scale genome assembly provides insights into flower coloration mechanisms of Canna indica.</title>
        <authorList>
            <person name="Li C."/>
        </authorList>
    </citation>
    <scope>NUCLEOTIDE SEQUENCE [LARGE SCALE GENOMIC DNA]</scope>
    <source>
        <tissue evidence="1">Flower</tissue>
    </source>
</reference>
<sequence length="66" mass="7355">MKTTGSTTARRETSDYVWGIGPKFKAPLLRKKGNLVVKPDEALHPNLELDEVLHPNLTFLLIPTGQ</sequence>
<protein>
    <submittedName>
        <fullName evidence="1">Uncharacterized protein</fullName>
    </submittedName>
</protein>
<proteinExistence type="predicted"/>